<keyword evidence="4 6" id="KW-0472">Membrane</keyword>
<dbReference type="AlphaFoldDB" id="A0A9P7ZXX8"/>
<name>A0A9P7ZXX8_MORAP</name>
<proteinExistence type="predicted"/>
<dbReference type="Pfam" id="PF04116">
    <property type="entry name" value="FA_hydroxylase"/>
    <property type="match status" value="1"/>
</dbReference>
<dbReference type="EMBL" id="JAIFTL010000595">
    <property type="protein sequence ID" value="KAG9319140.1"/>
    <property type="molecule type" value="Genomic_DNA"/>
</dbReference>
<feature type="region of interest" description="Disordered" evidence="5">
    <location>
        <begin position="101"/>
        <end position="122"/>
    </location>
</feature>
<protein>
    <recommendedName>
        <fullName evidence="7">Fatty acid hydroxylase domain-containing protein</fullName>
    </recommendedName>
</protein>
<feature type="transmembrane region" description="Helical" evidence="6">
    <location>
        <begin position="291"/>
        <end position="313"/>
    </location>
</feature>
<evidence type="ECO:0000256" key="1">
    <source>
        <dbReference type="ARBA" id="ARBA00004370"/>
    </source>
</evidence>
<feature type="compositionally biased region" description="Basic and acidic residues" evidence="5">
    <location>
        <begin position="102"/>
        <end position="115"/>
    </location>
</feature>
<evidence type="ECO:0000256" key="4">
    <source>
        <dbReference type="ARBA" id="ARBA00023136"/>
    </source>
</evidence>
<reference evidence="8" key="1">
    <citation type="submission" date="2021-07" db="EMBL/GenBank/DDBJ databases">
        <title>Draft genome of Mortierella alpina, strain LL118, isolated from an aspen leaf litter sample.</title>
        <authorList>
            <person name="Yang S."/>
            <person name="Vinatzer B.A."/>
        </authorList>
    </citation>
    <scope>NUCLEOTIDE SEQUENCE</scope>
    <source>
        <strain evidence="8">LL118</strain>
    </source>
</reference>
<evidence type="ECO:0000313" key="9">
    <source>
        <dbReference type="Proteomes" id="UP000717515"/>
    </source>
</evidence>
<evidence type="ECO:0000256" key="6">
    <source>
        <dbReference type="SAM" id="Phobius"/>
    </source>
</evidence>
<evidence type="ECO:0000256" key="2">
    <source>
        <dbReference type="ARBA" id="ARBA00022692"/>
    </source>
</evidence>
<accession>A0A9P7ZXX8</accession>
<dbReference type="InterPro" id="IPR006694">
    <property type="entry name" value="Fatty_acid_hydroxylase"/>
</dbReference>
<organism evidence="8 9">
    <name type="scientific">Mortierella alpina</name>
    <name type="common">Oleaginous fungus</name>
    <name type="synonym">Mortierella renispora</name>
    <dbReference type="NCBI Taxonomy" id="64518"/>
    <lineage>
        <taxon>Eukaryota</taxon>
        <taxon>Fungi</taxon>
        <taxon>Fungi incertae sedis</taxon>
        <taxon>Mucoromycota</taxon>
        <taxon>Mortierellomycotina</taxon>
        <taxon>Mortierellomycetes</taxon>
        <taxon>Mortierellales</taxon>
        <taxon>Mortierellaceae</taxon>
        <taxon>Mortierella</taxon>
    </lineage>
</organism>
<comment type="subcellular location">
    <subcellularLocation>
        <location evidence="1">Membrane</location>
    </subcellularLocation>
</comment>
<evidence type="ECO:0000313" key="8">
    <source>
        <dbReference type="EMBL" id="KAG9319140.1"/>
    </source>
</evidence>
<keyword evidence="2 6" id="KW-0812">Transmembrane</keyword>
<comment type="caution">
    <text evidence="8">The sequence shown here is derived from an EMBL/GenBank/DDBJ whole genome shotgun (WGS) entry which is preliminary data.</text>
</comment>
<evidence type="ECO:0000256" key="5">
    <source>
        <dbReference type="SAM" id="MobiDB-lite"/>
    </source>
</evidence>
<dbReference type="Proteomes" id="UP000717515">
    <property type="component" value="Unassembled WGS sequence"/>
</dbReference>
<evidence type="ECO:0000259" key="7">
    <source>
        <dbReference type="Pfam" id="PF04116"/>
    </source>
</evidence>
<dbReference type="GO" id="GO:0016020">
    <property type="term" value="C:membrane"/>
    <property type="evidence" value="ECO:0007669"/>
    <property type="project" value="UniProtKB-SubCell"/>
</dbReference>
<dbReference type="GO" id="GO:0005506">
    <property type="term" value="F:iron ion binding"/>
    <property type="evidence" value="ECO:0007669"/>
    <property type="project" value="InterPro"/>
</dbReference>
<sequence length="613" mass="68511">MNRHSSRSVLPCPDWQALCSSTIVYDTLFLASLFFPVAFGPVRYGKSARGTGSPICAGKCGLIFGAAPLCRRAADKATAQQGRRARWEAYKLYTRGTCQQRTGRERRGETKESARHPAIQHTKRVSHGNSRTVLFLFVCGLFPHESHTGPSTGLRNPLFDSRLSTFFIISFLSRSLSSSFSLFQSPSPASIDIPFSRSLIMDVILDKADEYFLDAAYKALPAIPIPDLVAGLAAIPHWSEFPALLASNTSSPLQAIAGIARNVASSSLATNLTLDTLAADNMLRQSISLIWLTYIGALLMYFSMAGSSYFLVFDQNHTKHPKYLKNQVKLEIQMSMKALPGIAVCTLPWFLGEVRGWSMLYDGIHSAEKVVFNPPASLIQETVAAAVATGAGLNATGAAKSFSWLAVSGPLKPFLEPLSDGWTYAAISVACFLLFTDFGIYWIHRLLHHPLVYKRLHKPHHKWIVPTPFSSHAFHFMDGYLQSCPYHVFVFLMPMNKYIYLLMFGLVNLWSVLIHDGEYLVDSEVVNSAAHHSVHHLYFNYNYGQYFTFWDRFGGSYRRPGEEHFNPKLKMDRSVWKKQSKDVDNFDENGKPTAASDESFKATALRKKTTKVL</sequence>
<feature type="transmembrane region" description="Helical" evidence="6">
    <location>
        <begin position="498"/>
        <end position="515"/>
    </location>
</feature>
<dbReference type="InterPro" id="IPR050307">
    <property type="entry name" value="Sterol_Desaturase_Related"/>
</dbReference>
<keyword evidence="3 6" id="KW-1133">Transmembrane helix</keyword>
<dbReference type="GO" id="GO:0016491">
    <property type="term" value="F:oxidoreductase activity"/>
    <property type="evidence" value="ECO:0007669"/>
    <property type="project" value="InterPro"/>
</dbReference>
<dbReference type="GO" id="GO:0008610">
    <property type="term" value="P:lipid biosynthetic process"/>
    <property type="evidence" value="ECO:0007669"/>
    <property type="project" value="InterPro"/>
</dbReference>
<dbReference type="PANTHER" id="PTHR11863">
    <property type="entry name" value="STEROL DESATURASE"/>
    <property type="match status" value="1"/>
</dbReference>
<gene>
    <name evidence="8" type="ORF">KVV02_001191</name>
</gene>
<evidence type="ECO:0000256" key="3">
    <source>
        <dbReference type="ARBA" id="ARBA00022989"/>
    </source>
</evidence>
<feature type="transmembrane region" description="Helical" evidence="6">
    <location>
        <begin position="422"/>
        <end position="443"/>
    </location>
</feature>
<feature type="domain" description="Fatty acid hydroxylase" evidence="7">
    <location>
        <begin position="430"/>
        <end position="555"/>
    </location>
</feature>